<dbReference type="InterPro" id="IPR046953">
    <property type="entry name" value="Spore_GerAC-like_C"/>
</dbReference>
<evidence type="ECO:0000256" key="7">
    <source>
        <dbReference type="ARBA" id="ARBA00023288"/>
    </source>
</evidence>
<keyword evidence="4" id="KW-0732">Signal</keyword>
<evidence type="ECO:0000256" key="2">
    <source>
        <dbReference type="ARBA" id="ARBA00007886"/>
    </source>
</evidence>
<dbReference type="NCBIfam" id="TIGR02887">
    <property type="entry name" value="spore_ger_x_C"/>
    <property type="match status" value="1"/>
</dbReference>
<comment type="subcellular location">
    <subcellularLocation>
        <location evidence="1">Membrane</location>
        <topology evidence="1">Lipid-anchor</topology>
    </subcellularLocation>
</comment>
<dbReference type="EMBL" id="JBBPCC010000001">
    <property type="protein sequence ID" value="MEK8126583.1"/>
    <property type="molecule type" value="Genomic_DNA"/>
</dbReference>
<dbReference type="InterPro" id="IPR008844">
    <property type="entry name" value="Spore_GerAC-like"/>
</dbReference>
<dbReference type="PANTHER" id="PTHR35789:SF1">
    <property type="entry name" value="SPORE GERMINATION PROTEIN B3"/>
    <property type="match status" value="1"/>
</dbReference>
<keyword evidence="6" id="KW-0564">Palmitate</keyword>
<sequence length="394" mass="44049">MKAAIGRKLTIAGVALCCLTGCWDRIEINQLAVVGLVGSDSNPKTHEQSIYYQIINPGSFTLQGGESSKSPVYTYKIVGQTKGELGFKSADILPRKLFTDQYQAHIIPESYARQGLTAFLNFYERQFNRRSSLNLFVTDSALADVMTTYTPLERMPGRALRSLVYNAYLSTGRISLKSRVKDLAETMESSTLSVMPIITLISEKPNQTTKRFEMIQANPGNLALTGAALFKQGKMIGKVGLRENGYYNLIKGDIETFFESVTVEGKDVDLRASKLKVRKRLILADGMPVLQVEVKAQLAIMSNEQANKMTWSNVAQITGSFDQQVSATGQKLFKEALDKKWDLFGLQDQIKYKHGKEWKELQKREDAWTKTKLRLTVKSTVNDVGEIINPYKGG</sequence>
<name>A0ABU9DFQ4_9BACL</name>
<evidence type="ECO:0000256" key="3">
    <source>
        <dbReference type="ARBA" id="ARBA00022544"/>
    </source>
</evidence>
<comment type="caution">
    <text evidence="10">The sequence shown here is derived from an EMBL/GenBank/DDBJ whole genome shotgun (WGS) entry which is preliminary data.</text>
</comment>
<dbReference type="Pfam" id="PF05504">
    <property type="entry name" value="Spore_GerAC"/>
    <property type="match status" value="1"/>
</dbReference>
<feature type="domain" description="Spore germination protein N-terminal" evidence="9">
    <location>
        <begin position="24"/>
        <end position="199"/>
    </location>
</feature>
<evidence type="ECO:0000256" key="1">
    <source>
        <dbReference type="ARBA" id="ARBA00004635"/>
    </source>
</evidence>
<proteinExistence type="inferred from homology"/>
<evidence type="ECO:0000313" key="10">
    <source>
        <dbReference type="EMBL" id="MEK8126583.1"/>
    </source>
</evidence>
<dbReference type="RefSeq" id="WP_341413637.1">
    <property type="nucleotide sequence ID" value="NZ_JBBPCC010000001.1"/>
</dbReference>
<evidence type="ECO:0000256" key="5">
    <source>
        <dbReference type="ARBA" id="ARBA00023136"/>
    </source>
</evidence>
<organism evidence="10 11">
    <name type="scientific">Paenibacillus filicis</name>
    <dbReference type="NCBI Taxonomy" id="669464"/>
    <lineage>
        <taxon>Bacteria</taxon>
        <taxon>Bacillati</taxon>
        <taxon>Bacillota</taxon>
        <taxon>Bacilli</taxon>
        <taxon>Bacillales</taxon>
        <taxon>Paenibacillaceae</taxon>
        <taxon>Paenibacillus</taxon>
    </lineage>
</organism>
<dbReference type="Gene3D" id="3.30.300.210">
    <property type="entry name" value="Nutrient germinant receptor protein C, domain 3"/>
    <property type="match status" value="1"/>
</dbReference>
<protein>
    <submittedName>
        <fullName evidence="10">Ger(X)C family spore germination protein</fullName>
    </submittedName>
</protein>
<evidence type="ECO:0000256" key="6">
    <source>
        <dbReference type="ARBA" id="ARBA00023139"/>
    </source>
</evidence>
<dbReference type="Pfam" id="PF25198">
    <property type="entry name" value="Spore_GerAC_N"/>
    <property type="match status" value="1"/>
</dbReference>
<accession>A0ABU9DFQ4</accession>
<keyword evidence="11" id="KW-1185">Reference proteome</keyword>
<reference evidence="10 11" key="1">
    <citation type="submission" date="2024-04" db="EMBL/GenBank/DDBJ databases">
        <title>draft genome sequnece of Paenibacillus filicis.</title>
        <authorList>
            <person name="Kim D.-U."/>
        </authorList>
    </citation>
    <scope>NUCLEOTIDE SEQUENCE [LARGE SCALE GENOMIC DNA]</scope>
    <source>
        <strain evidence="10 11">KACC14197</strain>
    </source>
</reference>
<keyword evidence="5" id="KW-0472">Membrane</keyword>
<evidence type="ECO:0000259" key="8">
    <source>
        <dbReference type="Pfam" id="PF05504"/>
    </source>
</evidence>
<dbReference type="InterPro" id="IPR038501">
    <property type="entry name" value="Spore_GerAC_C_sf"/>
</dbReference>
<keyword evidence="3" id="KW-0309">Germination</keyword>
<dbReference type="Proteomes" id="UP001469365">
    <property type="component" value="Unassembled WGS sequence"/>
</dbReference>
<keyword evidence="7" id="KW-0449">Lipoprotein</keyword>
<evidence type="ECO:0000256" key="4">
    <source>
        <dbReference type="ARBA" id="ARBA00022729"/>
    </source>
</evidence>
<evidence type="ECO:0000313" key="11">
    <source>
        <dbReference type="Proteomes" id="UP001469365"/>
    </source>
</evidence>
<feature type="domain" description="Spore germination GerAC-like C-terminal" evidence="8">
    <location>
        <begin position="225"/>
        <end position="383"/>
    </location>
</feature>
<comment type="similarity">
    <text evidence="2">Belongs to the GerABKC lipoprotein family.</text>
</comment>
<gene>
    <name evidence="10" type="ORF">WMW72_01530</name>
</gene>
<dbReference type="InterPro" id="IPR057336">
    <property type="entry name" value="GerAC_N"/>
</dbReference>
<dbReference type="PANTHER" id="PTHR35789">
    <property type="entry name" value="SPORE GERMINATION PROTEIN B3"/>
    <property type="match status" value="1"/>
</dbReference>
<evidence type="ECO:0000259" key="9">
    <source>
        <dbReference type="Pfam" id="PF25198"/>
    </source>
</evidence>